<reference evidence="5 6" key="2">
    <citation type="journal article" date="2023" name="ChemBioChem">
        <title>Acyltransferase Domain Exchange between Two Independent Type I Polyketide Synthases in the Same Producer Strain of Macrolide Antibiotics.</title>
        <authorList>
            <person name="Kudo F."/>
            <person name="Kishikawa K."/>
            <person name="Tsuboi K."/>
            <person name="Kido T."/>
            <person name="Usui T."/>
            <person name="Hashimoto J."/>
            <person name="Shin-Ya K."/>
            <person name="Miyanaga A."/>
            <person name="Eguchi T."/>
        </authorList>
    </citation>
    <scope>NUCLEOTIDE SEQUENCE [LARGE SCALE GENOMIC DNA]</scope>
    <source>
        <strain evidence="5 6">A-8890</strain>
    </source>
</reference>
<dbReference type="Gene3D" id="3.40.640.10">
    <property type="entry name" value="Type I PLP-dependent aspartate aminotransferase-like (Major domain)"/>
    <property type="match status" value="2"/>
</dbReference>
<gene>
    <name evidence="5" type="ORF">SGFS_005590</name>
</gene>
<dbReference type="PANTHER" id="PTHR11986:SF79">
    <property type="entry name" value="ACETYLORNITHINE AMINOTRANSFERASE, MITOCHONDRIAL"/>
    <property type="match status" value="1"/>
</dbReference>
<proteinExistence type="predicted"/>
<keyword evidence="6" id="KW-1185">Reference proteome</keyword>
<dbReference type="PANTHER" id="PTHR11986">
    <property type="entry name" value="AMINOTRANSFERASE CLASS III"/>
    <property type="match status" value="1"/>
</dbReference>
<dbReference type="SUPFAM" id="SSF53383">
    <property type="entry name" value="PLP-dependent transferases"/>
    <property type="match status" value="1"/>
</dbReference>
<organism evidence="5 6">
    <name type="scientific">Streptomyces graminofaciens</name>
    <dbReference type="NCBI Taxonomy" id="68212"/>
    <lineage>
        <taxon>Bacteria</taxon>
        <taxon>Bacillati</taxon>
        <taxon>Actinomycetota</taxon>
        <taxon>Actinomycetes</taxon>
        <taxon>Kitasatosporales</taxon>
        <taxon>Streptomycetaceae</taxon>
        <taxon>Streptomyces</taxon>
    </lineage>
</organism>
<comment type="cofactor">
    <cofactor evidence="1">
        <name>pyridoxal 5'-phosphate</name>
        <dbReference type="ChEBI" id="CHEBI:597326"/>
    </cofactor>
</comment>
<evidence type="ECO:0008006" key="7">
    <source>
        <dbReference type="Google" id="ProtNLM"/>
    </source>
</evidence>
<evidence type="ECO:0000256" key="2">
    <source>
        <dbReference type="ARBA" id="ARBA00022576"/>
    </source>
</evidence>
<dbReference type="Pfam" id="PF00202">
    <property type="entry name" value="Aminotran_3"/>
    <property type="match status" value="1"/>
</dbReference>
<accession>A0ABN5V8N0</accession>
<dbReference type="InterPro" id="IPR005814">
    <property type="entry name" value="Aminotrans_3"/>
</dbReference>
<protein>
    <recommendedName>
        <fullName evidence="7">Aminotransferase class III-fold pyridoxal phosphate-dependent enzyme</fullName>
    </recommendedName>
</protein>
<dbReference type="InterPro" id="IPR050103">
    <property type="entry name" value="Class-III_PLP-dep_AT"/>
</dbReference>
<dbReference type="EMBL" id="AP018448">
    <property type="protein sequence ID" value="BBC29265.1"/>
    <property type="molecule type" value="Genomic_DNA"/>
</dbReference>
<keyword evidence="4" id="KW-0663">Pyridoxal phosphate</keyword>
<dbReference type="Proteomes" id="UP001321542">
    <property type="component" value="Chromosome"/>
</dbReference>
<dbReference type="Gene3D" id="3.90.1150.10">
    <property type="entry name" value="Aspartate Aminotransferase, domain 1"/>
    <property type="match status" value="2"/>
</dbReference>
<reference evidence="5 6" key="1">
    <citation type="journal article" date="2010" name="ChemBioChem">
        <title>Cloning and characterization of the biosynthetic gene cluster of 16-membered macrolide antibiotic FD-891: involvement of a dual functional cytochrome P450 monooxygenase catalyzing epoxidation and hydroxylation.</title>
        <authorList>
            <person name="Kudo F."/>
            <person name="Motegi A."/>
            <person name="Mizoue K."/>
            <person name="Eguchi T."/>
        </authorList>
    </citation>
    <scope>NUCLEOTIDE SEQUENCE [LARGE SCALE GENOMIC DNA]</scope>
    <source>
        <strain evidence="5 6">A-8890</strain>
    </source>
</reference>
<keyword evidence="2" id="KW-0032">Aminotransferase</keyword>
<evidence type="ECO:0000256" key="4">
    <source>
        <dbReference type="ARBA" id="ARBA00022898"/>
    </source>
</evidence>
<evidence type="ECO:0000256" key="1">
    <source>
        <dbReference type="ARBA" id="ARBA00001933"/>
    </source>
</evidence>
<evidence type="ECO:0000313" key="5">
    <source>
        <dbReference type="EMBL" id="BBC29265.1"/>
    </source>
</evidence>
<dbReference type="RefSeq" id="WP_286247292.1">
    <property type="nucleotide sequence ID" value="NZ_AP018448.1"/>
</dbReference>
<keyword evidence="3" id="KW-0808">Transferase</keyword>
<dbReference type="InterPro" id="IPR015422">
    <property type="entry name" value="PyrdxlP-dep_Trfase_small"/>
</dbReference>
<evidence type="ECO:0000256" key="3">
    <source>
        <dbReference type="ARBA" id="ARBA00022679"/>
    </source>
</evidence>
<evidence type="ECO:0000313" key="6">
    <source>
        <dbReference type="Proteomes" id="UP001321542"/>
    </source>
</evidence>
<dbReference type="InterPro" id="IPR015424">
    <property type="entry name" value="PyrdxlP-dep_Trfase"/>
</dbReference>
<sequence length="957" mass="101423">MPQAAHYAESHLMDLLASFGMDVPYVRAERNTLFYRDGDGAEVPVLDLVGGFGSLILGHNPPEIRARVQELLDTQAPVHIQLSRNDTADQVGQLLNKIIQREFPDTEDYRIVYGNSGAEAVEIALKHAELDRLMRVSELFQALDWNASQALAAVKDGRATLPDDPSALPDGIQLPTDAVEFERLLGELTAHNAALAAQSPVYFALEGGFHGKLVGSVQVSHSPAVRVPFAALGFEAVFVPPNRLDVLQHLVDEKRATALDVTVTDGRVRVVTRDFPVFGGFLLEPVQGEGGIHVLPEDLLSGLKLICEGAGCPVVVDEIQTGMGRTGAFLAASHHGFPPDYLLLGKSLGGGVAKVSATLIRSSRYRPVFDLMHSSTFAKDGFSTEIALSTLRLLEADDGRVYRLARERGARITDALRGVAADFPDVLREIRGTGLLIGVEFAPRNDSPSTTIREKSRGGLLSFLSAGYLLRAHGVRVVPTGSDLNVLRIEPSVHISDQEIAQLEAGVRDLCLILRNGDARPLIEAATATGRATQHTVRDFRNGAEESAVGEGDTKSAGVGTEGTESAVRKAAFISCLPSAAALRERDPSLDGLSDERLADYCRRQESFATDMPPLPPVRITSPTGTAVDLTLYPLLATRERTAERIGAGDRDRVLADLDARVRTAVGDGCGTAGLDPCTASATGEGSVLRVPRTVLTGGGALLAATAVRTLERAAAARLGELDPLTLAVVTDDTHLGPVCAALGADTFSQVVLVTDDVTGARTRIYQELWSRIAEGGELRGVPALLAKEPLIDGWLRDGRPGDEPSGDLIAAYVDERHGDDFWVHVTEDPTALRQAHAVLSATAGPLPPACHAQLREGAVVCETGIPAAGSRPARVDVTWLRGDLLATPNGESLPMGIRGAVGEGLVPAGVAETAALALTDARPGHPGSVLTARHARAMADLADRHGFTLPDGPVSS</sequence>
<name>A0ABN5V8N0_9ACTN</name>
<dbReference type="InterPro" id="IPR015421">
    <property type="entry name" value="PyrdxlP-dep_Trfase_major"/>
</dbReference>